<dbReference type="InterPro" id="IPR046953">
    <property type="entry name" value="Spore_GerAC-like_C"/>
</dbReference>
<dbReference type="RefSeq" id="WP_109686244.1">
    <property type="nucleotide sequence ID" value="NZ_QGGL01000002.1"/>
</dbReference>
<dbReference type="GO" id="GO:0016020">
    <property type="term" value="C:membrane"/>
    <property type="evidence" value="ECO:0007669"/>
    <property type="project" value="UniProtKB-SubCell"/>
</dbReference>
<dbReference type="InterPro" id="IPR008844">
    <property type="entry name" value="Spore_GerAC-like"/>
</dbReference>
<dbReference type="Proteomes" id="UP000245634">
    <property type="component" value="Unassembled WGS sequence"/>
</dbReference>
<dbReference type="GO" id="GO:0009847">
    <property type="term" value="P:spore germination"/>
    <property type="evidence" value="ECO:0007669"/>
    <property type="project" value="InterPro"/>
</dbReference>
<comment type="similarity">
    <text evidence="2">Belongs to the GerABKC lipoprotein family.</text>
</comment>
<dbReference type="EMBL" id="QGGL01000002">
    <property type="protein sequence ID" value="PWK15927.1"/>
    <property type="molecule type" value="Genomic_DNA"/>
</dbReference>
<proteinExistence type="inferred from homology"/>
<gene>
    <name evidence="10" type="ORF">C7459_102173</name>
</gene>
<evidence type="ECO:0000259" key="9">
    <source>
        <dbReference type="Pfam" id="PF25198"/>
    </source>
</evidence>
<accession>A0A316DCN6</accession>
<dbReference type="AlphaFoldDB" id="A0A316DCN6"/>
<dbReference type="InterPro" id="IPR057336">
    <property type="entry name" value="GerAC_N"/>
</dbReference>
<evidence type="ECO:0000256" key="1">
    <source>
        <dbReference type="ARBA" id="ARBA00004635"/>
    </source>
</evidence>
<feature type="domain" description="Spore germination GerAC-like C-terminal" evidence="8">
    <location>
        <begin position="200"/>
        <end position="370"/>
    </location>
</feature>
<dbReference type="Pfam" id="PF05504">
    <property type="entry name" value="Spore_GerAC"/>
    <property type="match status" value="1"/>
</dbReference>
<keyword evidence="4" id="KW-0732">Signal</keyword>
<evidence type="ECO:0000259" key="8">
    <source>
        <dbReference type="Pfam" id="PF05504"/>
    </source>
</evidence>
<keyword evidence="6" id="KW-0564">Palmitate</keyword>
<evidence type="ECO:0000313" key="10">
    <source>
        <dbReference type="EMBL" id="PWK15927.1"/>
    </source>
</evidence>
<keyword evidence="5" id="KW-0472">Membrane</keyword>
<keyword evidence="11" id="KW-1185">Reference proteome</keyword>
<name>A0A316DCN6_9BACL</name>
<dbReference type="OrthoDB" id="9816067at2"/>
<dbReference type="Gene3D" id="3.30.300.210">
    <property type="entry name" value="Nutrient germinant receptor protein C, domain 3"/>
    <property type="match status" value="1"/>
</dbReference>
<dbReference type="PROSITE" id="PS51257">
    <property type="entry name" value="PROKAR_LIPOPROTEIN"/>
    <property type="match status" value="1"/>
</dbReference>
<evidence type="ECO:0000313" key="11">
    <source>
        <dbReference type="Proteomes" id="UP000245634"/>
    </source>
</evidence>
<protein>
    <submittedName>
        <fullName evidence="10">Spore germination protein</fullName>
    </submittedName>
</protein>
<dbReference type="Pfam" id="PF25198">
    <property type="entry name" value="Spore_GerAC_N"/>
    <property type="match status" value="1"/>
</dbReference>
<evidence type="ECO:0000256" key="6">
    <source>
        <dbReference type="ARBA" id="ARBA00023139"/>
    </source>
</evidence>
<evidence type="ECO:0000256" key="5">
    <source>
        <dbReference type="ARBA" id="ARBA00023136"/>
    </source>
</evidence>
<feature type="domain" description="Spore germination protein N-terminal" evidence="9">
    <location>
        <begin position="26"/>
        <end position="191"/>
    </location>
</feature>
<evidence type="ECO:0000256" key="4">
    <source>
        <dbReference type="ARBA" id="ARBA00022729"/>
    </source>
</evidence>
<evidence type="ECO:0000256" key="2">
    <source>
        <dbReference type="ARBA" id="ARBA00007886"/>
    </source>
</evidence>
<organism evidence="10 11">
    <name type="scientific">Tumebacillus permanentifrigoris</name>
    <dbReference type="NCBI Taxonomy" id="378543"/>
    <lineage>
        <taxon>Bacteria</taxon>
        <taxon>Bacillati</taxon>
        <taxon>Bacillota</taxon>
        <taxon>Bacilli</taxon>
        <taxon>Bacillales</taxon>
        <taxon>Alicyclobacillaceae</taxon>
        <taxon>Tumebacillus</taxon>
    </lineage>
</organism>
<dbReference type="PANTHER" id="PTHR35789:SF1">
    <property type="entry name" value="SPORE GERMINATION PROTEIN B3"/>
    <property type="match status" value="1"/>
</dbReference>
<dbReference type="InterPro" id="IPR038501">
    <property type="entry name" value="Spore_GerAC_C_sf"/>
</dbReference>
<comment type="subcellular location">
    <subcellularLocation>
        <location evidence="1">Membrane</location>
        <topology evidence="1">Lipid-anchor</topology>
    </subcellularLocation>
</comment>
<keyword evidence="3" id="KW-0309">Germination</keyword>
<evidence type="ECO:0000256" key="7">
    <source>
        <dbReference type="ARBA" id="ARBA00023288"/>
    </source>
</evidence>
<evidence type="ECO:0000256" key="3">
    <source>
        <dbReference type="ARBA" id="ARBA00022544"/>
    </source>
</evidence>
<keyword evidence="7" id="KW-0449">Lipoprotein</keyword>
<dbReference type="PANTHER" id="PTHR35789">
    <property type="entry name" value="SPORE GERMINATION PROTEIN B3"/>
    <property type="match status" value="1"/>
</dbReference>
<sequence length="373" mass="42197">MKKSAMALTLALAVACTGVGCGKRQQRQLEQLGVISAISYDKGDQENILGSVVIPNFTETGQEKIDVLTGRGATSKELRFNLSRMSERKLVSGQIRVVLYGEKLAKSGIMPYSDTLFRDVEIGSQIDLAVTDGRAMDFFTKRYPDKPSVDIYLYRMLRKETEQHTLPKTNLYHFLHDVYDHGRDPVLPYLRLGKEDVIVDGVAVFRDDVMVGRLDPEETRMLSYLQGGAALGEVDFKLEEKNQTGEQVHAVIMYMDFKRKVDISEKQGHPIFNLKFAIQGAISEYSGDADLEQEPNLRKLETALKSKLERSMSGVLRKLQQEYRSDPLGLMELYRSKGFVTDEEEPKRLSELYSKAELQVKVEVTVLQTGMIH</sequence>
<dbReference type="NCBIfam" id="TIGR02887">
    <property type="entry name" value="spore_ger_x_C"/>
    <property type="match status" value="1"/>
</dbReference>
<reference evidence="10 11" key="1">
    <citation type="submission" date="2018-05" db="EMBL/GenBank/DDBJ databases">
        <title>Genomic Encyclopedia of Type Strains, Phase IV (KMG-IV): sequencing the most valuable type-strain genomes for metagenomic binning, comparative biology and taxonomic classification.</title>
        <authorList>
            <person name="Goeker M."/>
        </authorList>
    </citation>
    <scope>NUCLEOTIDE SEQUENCE [LARGE SCALE GENOMIC DNA]</scope>
    <source>
        <strain evidence="10 11">DSM 18773</strain>
    </source>
</reference>
<comment type="caution">
    <text evidence="10">The sequence shown here is derived from an EMBL/GenBank/DDBJ whole genome shotgun (WGS) entry which is preliminary data.</text>
</comment>